<feature type="transmembrane region" description="Helical" evidence="6">
    <location>
        <begin position="49"/>
        <end position="69"/>
    </location>
</feature>
<evidence type="ECO:0000256" key="2">
    <source>
        <dbReference type="ARBA" id="ARBA00022475"/>
    </source>
</evidence>
<organism evidence="7 8">
    <name type="scientific">Saccharopolyspora rosea</name>
    <dbReference type="NCBI Taxonomy" id="524884"/>
    <lineage>
        <taxon>Bacteria</taxon>
        <taxon>Bacillati</taxon>
        <taxon>Actinomycetota</taxon>
        <taxon>Actinomycetes</taxon>
        <taxon>Pseudonocardiales</taxon>
        <taxon>Pseudonocardiaceae</taxon>
        <taxon>Saccharopolyspora</taxon>
    </lineage>
</organism>
<protein>
    <submittedName>
        <fullName evidence="7">Cytochrome c oxidase assembly protein</fullName>
    </submittedName>
</protein>
<evidence type="ECO:0000256" key="1">
    <source>
        <dbReference type="ARBA" id="ARBA00004651"/>
    </source>
</evidence>
<name>A0ABW3FLT0_9PSEU</name>
<dbReference type="InterPro" id="IPR019108">
    <property type="entry name" value="Caa3_assmbl_CtaG-rel"/>
</dbReference>
<feature type="transmembrane region" description="Helical" evidence="6">
    <location>
        <begin position="245"/>
        <end position="267"/>
    </location>
</feature>
<accession>A0ABW3FLT0</accession>
<evidence type="ECO:0000256" key="4">
    <source>
        <dbReference type="ARBA" id="ARBA00022989"/>
    </source>
</evidence>
<dbReference type="RefSeq" id="WP_263252711.1">
    <property type="nucleotide sequence ID" value="NZ_BAABLT010000001.1"/>
</dbReference>
<evidence type="ECO:0000256" key="6">
    <source>
        <dbReference type="SAM" id="Phobius"/>
    </source>
</evidence>
<keyword evidence="3 6" id="KW-0812">Transmembrane</keyword>
<dbReference type="EMBL" id="JBHTIW010000003">
    <property type="protein sequence ID" value="MFD0919471.1"/>
    <property type="molecule type" value="Genomic_DNA"/>
</dbReference>
<reference evidence="8" key="1">
    <citation type="journal article" date="2019" name="Int. J. Syst. Evol. Microbiol.">
        <title>The Global Catalogue of Microorganisms (GCM) 10K type strain sequencing project: providing services to taxonomists for standard genome sequencing and annotation.</title>
        <authorList>
            <consortium name="The Broad Institute Genomics Platform"/>
            <consortium name="The Broad Institute Genome Sequencing Center for Infectious Disease"/>
            <person name="Wu L."/>
            <person name="Ma J."/>
        </authorList>
    </citation>
    <scope>NUCLEOTIDE SEQUENCE [LARGE SCALE GENOMIC DNA]</scope>
    <source>
        <strain evidence="8">CCUG 56401</strain>
    </source>
</reference>
<feature type="transmembrane region" description="Helical" evidence="6">
    <location>
        <begin position="195"/>
        <end position="217"/>
    </location>
</feature>
<gene>
    <name evidence="7" type="ORF">ACFQ16_06930</name>
</gene>
<dbReference type="Pfam" id="PF09678">
    <property type="entry name" value="Caa3_CtaG"/>
    <property type="match status" value="1"/>
</dbReference>
<keyword evidence="5 6" id="KW-0472">Membrane</keyword>
<keyword evidence="4 6" id="KW-1133">Transmembrane helix</keyword>
<comment type="subcellular location">
    <subcellularLocation>
        <location evidence="1">Cell membrane</location>
        <topology evidence="1">Multi-pass membrane protein</topology>
    </subcellularLocation>
</comment>
<keyword evidence="2" id="KW-1003">Cell membrane</keyword>
<sequence>MHTPPPLTWATGLSSWQLSIWDVVVLVLAAGYLRGLAAHRRRGGRWPAWRTCCFFGGLAALVLSVNSSIGVYSGVLFSVHMAQHLTLIMAVPVLLTFGRPLSLWTAAAPTPDKTERRERFLLSRPVTVLTHPALAFVFYAVVLIGTHLTSFLQARLENPALQHVEIALYLVSGYLFFLSLIGGEPVRWRRVPHPLRVVLLMAGMLPDTLVGVVLMIAPRPLAPGFDQAHPGWGPTALVDQHLSGAIMWFFGDATMAALAAFTVGLWVRASGADAGLGSWLESARRNTLTRAEGDDAAAAASESVDVDSDENALAAYNAMLARLHQASRQPRSEQDQHRPPG</sequence>
<feature type="transmembrane region" description="Helical" evidence="6">
    <location>
        <begin position="166"/>
        <end position="183"/>
    </location>
</feature>
<dbReference type="Proteomes" id="UP001597018">
    <property type="component" value="Unassembled WGS sequence"/>
</dbReference>
<proteinExistence type="predicted"/>
<keyword evidence="8" id="KW-1185">Reference proteome</keyword>
<feature type="transmembrane region" description="Helical" evidence="6">
    <location>
        <begin position="126"/>
        <end position="146"/>
    </location>
</feature>
<feature type="transmembrane region" description="Helical" evidence="6">
    <location>
        <begin position="20"/>
        <end position="37"/>
    </location>
</feature>
<comment type="caution">
    <text evidence="7">The sequence shown here is derived from an EMBL/GenBank/DDBJ whole genome shotgun (WGS) entry which is preliminary data.</text>
</comment>
<evidence type="ECO:0000313" key="8">
    <source>
        <dbReference type="Proteomes" id="UP001597018"/>
    </source>
</evidence>
<evidence type="ECO:0000256" key="5">
    <source>
        <dbReference type="ARBA" id="ARBA00023136"/>
    </source>
</evidence>
<evidence type="ECO:0000313" key="7">
    <source>
        <dbReference type="EMBL" id="MFD0919471.1"/>
    </source>
</evidence>
<evidence type="ECO:0000256" key="3">
    <source>
        <dbReference type="ARBA" id="ARBA00022692"/>
    </source>
</evidence>